<dbReference type="Gene3D" id="3.40.630.30">
    <property type="match status" value="1"/>
</dbReference>
<evidence type="ECO:0000313" key="5">
    <source>
        <dbReference type="Proteomes" id="UP000766629"/>
    </source>
</evidence>
<dbReference type="EMBL" id="JAHVJA010000009">
    <property type="protein sequence ID" value="MBY6141246.1"/>
    <property type="molecule type" value="Genomic_DNA"/>
</dbReference>
<protein>
    <submittedName>
        <fullName evidence="4">GNAT family N-acetyltransferase</fullName>
    </submittedName>
</protein>
<comment type="caution">
    <text evidence="4">The sequence shown here is derived from an EMBL/GenBank/DDBJ whole genome shotgun (WGS) entry which is preliminary data.</text>
</comment>
<dbReference type="RefSeq" id="WP_222509322.1">
    <property type="nucleotide sequence ID" value="NZ_JAHVJA010000009.1"/>
</dbReference>
<dbReference type="InterPro" id="IPR000182">
    <property type="entry name" value="GNAT_dom"/>
</dbReference>
<proteinExistence type="predicted"/>
<evidence type="ECO:0000256" key="2">
    <source>
        <dbReference type="ARBA" id="ARBA00023315"/>
    </source>
</evidence>
<feature type="domain" description="N-acetyltransferase" evidence="3">
    <location>
        <begin position="6"/>
        <end position="157"/>
    </location>
</feature>
<gene>
    <name evidence="4" type="ORF">KUV26_17545</name>
</gene>
<keyword evidence="1" id="KW-0808">Transferase</keyword>
<organism evidence="4 5">
    <name type="scientific">Leisingera daeponensis</name>
    <dbReference type="NCBI Taxonomy" id="405746"/>
    <lineage>
        <taxon>Bacteria</taxon>
        <taxon>Pseudomonadati</taxon>
        <taxon>Pseudomonadota</taxon>
        <taxon>Alphaproteobacteria</taxon>
        <taxon>Rhodobacterales</taxon>
        <taxon>Roseobacteraceae</taxon>
        <taxon>Leisingera</taxon>
    </lineage>
</organism>
<keyword evidence="2" id="KW-0012">Acyltransferase</keyword>
<dbReference type="InterPro" id="IPR050832">
    <property type="entry name" value="Bact_Acetyltransf"/>
</dbReference>
<accession>A0ABS7NM78</accession>
<name>A0ABS7NM78_9RHOB</name>
<evidence type="ECO:0000256" key="1">
    <source>
        <dbReference type="ARBA" id="ARBA00022679"/>
    </source>
</evidence>
<dbReference type="PROSITE" id="PS51186">
    <property type="entry name" value="GNAT"/>
    <property type="match status" value="1"/>
</dbReference>
<reference evidence="4 5" key="1">
    <citation type="submission" date="2021-06" db="EMBL/GenBank/DDBJ databases">
        <title>50 bacteria genomes isolated from Dapeng, Shenzhen, China.</title>
        <authorList>
            <person name="Zheng W."/>
            <person name="Yu S."/>
            <person name="Huang Y."/>
        </authorList>
    </citation>
    <scope>NUCLEOTIDE SEQUENCE [LARGE SCALE GENOMIC DNA]</scope>
    <source>
        <strain evidence="4 5">DP1N14-2</strain>
    </source>
</reference>
<dbReference type="Pfam" id="PF00583">
    <property type="entry name" value="Acetyltransf_1"/>
    <property type="match status" value="1"/>
</dbReference>
<dbReference type="PANTHER" id="PTHR43877:SF5">
    <property type="entry name" value="BLL8307 PROTEIN"/>
    <property type="match status" value="1"/>
</dbReference>
<dbReference type="CDD" id="cd04301">
    <property type="entry name" value="NAT_SF"/>
    <property type="match status" value="1"/>
</dbReference>
<dbReference type="SUPFAM" id="SSF55729">
    <property type="entry name" value="Acyl-CoA N-acyltransferases (Nat)"/>
    <property type="match status" value="1"/>
</dbReference>
<evidence type="ECO:0000313" key="4">
    <source>
        <dbReference type="EMBL" id="MBY6141246.1"/>
    </source>
</evidence>
<sequence length="160" mass="17277">MTAADFDITAARPSDPEAAALIHRHLSQMAAQSPEASCHAMDISGLEGPEVQFFVLRRNGQALAMGALKDLGDGSRELKSMHTLAEARGSGAGRAMLAFLLDLARRERAAAVYLETGSTEDFLASRRLYESFGFVACPPFGDYAEDPWSVFMHLDLRAAA</sequence>
<dbReference type="InterPro" id="IPR016181">
    <property type="entry name" value="Acyl_CoA_acyltransferase"/>
</dbReference>
<evidence type="ECO:0000259" key="3">
    <source>
        <dbReference type="PROSITE" id="PS51186"/>
    </source>
</evidence>
<dbReference type="Proteomes" id="UP000766629">
    <property type="component" value="Unassembled WGS sequence"/>
</dbReference>
<dbReference type="PANTHER" id="PTHR43877">
    <property type="entry name" value="AMINOALKYLPHOSPHONATE N-ACETYLTRANSFERASE-RELATED-RELATED"/>
    <property type="match status" value="1"/>
</dbReference>
<keyword evidence="5" id="KW-1185">Reference proteome</keyword>